<dbReference type="OrthoDB" id="9908392at2"/>
<evidence type="ECO:0000256" key="3">
    <source>
        <dbReference type="ARBA" id="ARBA00022989"/>
    </source>
</evidence>
<keyword evidence="2 5" id="KW-0812">Transmembrane</keyword>
<organism evidence="6 7">
    <name type="scientific">Anaerotignum lactatifermentans DSM 14214</name>
    <dbReference type="NCBI Taxonomy" id="1121323"/>
    <lineage>
        <taxon>Bacteria</taxon>
        <taxon>Bacillati</taxon>
        <taxon>Bacillota</taxon>
        <taxon>Clostridia</taxon>
        <taxon>Lachnospirales</taxon>
        <taxon>Anaerotignaceae</taxon>
        <taxon>Anaerotignum</taxon>
    </lineage>
</organism>
<dbReference type="Proteomes" id="UP000183975">
    <property type="component" value="Unassembled WGS sequence"/>
</dbReference>
<feature type="transmembrane region" description="Helical" evidence="5">
    <location>
        <begin position="31"/>
        <end position="51"/>
    </location>
</feature>
<reference evidence="6 7" key="1">
    <citation type="submission" date="2016-11" db="EMBL/GenBank/DDBJ databases">
        <authorList>
            <person name="Jaros S."/>
            <person name="Januszkiewicz K."/>
            <person name="Wedrychowicz H."/>
        </authorList>
    </citation>
    <scope>NUCLEOTIDE SEQUENCE [LARGE SCALE GENOMIC DNA]</scope>
    <source>
        <strain evidence="6 7">DSM 14214</strain>
    </source>
</reference>
<evidence type="ECO:0000256" key="5">
    <source>
        <dbReference type="SAM" id="Phobius"/>
    </source>
</evidence>
<keyword evidence="3 5" id="KW-1133">Transmembrane helix</keyword>
<feature type="transmembrane region" description="Helical" evidence="5">
    <location>
        <begin position="63"/>
        <end position="81"/>
    </location>
</feature>
<gene>
    <name evidence="6" type="ORF">SAMN02745138_00007</name>
</gene>
<evidence type="ECO:0000256" key="1">
    <source>
        <dbReference type="ARBA" id="ARBA00022475"/>
    </source>
</evidence>
<evidence type="ECO:0000256" key="4">
    <source>
        <dbReference type="ARBA" id="ARBA00023136"/>
    </source>
</evidence>
<keyword evidence="1" id="KW-1003">Cell membrane</keyword>
<evidence type="ECO:0000313" key="6">
    <source>
        <dbReference type="EMBL" id="SHJ51765.1"/>
    </source>
</evidence>
<feature type="transmembrane region" description="Helical" evidence="5">
    <location>
        <begin position="175"/>
        <end position="194"/>
    </location>
</feature>
<dbReference type="AlphaFoldDB" id="A0A1M6JYJ4"/>
<dbReference type="PANTHER" id="PTHR35529">
    <property type="entry name" value="MANGANESE EFFLUX PUMP MNTP-RELATED"/>
    <property type="match status" value="1"/>
</dbReference>
<accession>A0A1M6JYJ4</accession>
<keyword evidence="7" id="KW-1185">Reference proteome</keyword>
<protein>
    <submittedName>
        <fullName evidence="6">Putative sporulation protein YtaF</fullName>
    </submittedName>
</protein>
<proteinExistence type="predicted"/>
<feature type="transmembrane region" description="Helical" evidence="5">
    <location>
        <begin position="142"/>
        <end position="163"/>
    </location>
</feature>
<evidence type="ECO:0000313" key="7">
    <source>
        <dbReference type="Proteomes" id="UP000183975"/>
    </source>
</evidence>
<dbReference type="PANTHER" id="PTHR35529:SF2">
    <property type="entry name" value="SPORULATION PROTEIN YTAF-RELATED"/>
    <property type="match status" value="1"/>
</dbReference>
<sequence length="195" mass="20542">MILSFLLALSLSLDALGAGMACGLRRISLPVFSRIVLGLETAGLLFLFLKAGTFLAACLPPHWAERGAALFLVGFGLFLLFQGCRKQTDSPSPLKFLRSPSQCDTDGSAVLEAGEALLLGLVLSADACGVGLSAAAAGFSVYWLPFFAALLQTFFLSVGAGAGKRLMEAAPMAENRYTLLSGGIFLAMGLLRLFW</sequence>
<dbReference type="EMBL" id="FRAH01000003">
    <property type="protein sequence ID" value="SHJ51765.1"/>
    <property type="molecule type" value="Genomic_DNA"/>
</dbReference>
<name>A0A1M6JYJ4_9FIRM</name>
<evidence type="ECO:0000256" key="2">
    <source>
        <dbReference type="ARBA" id="ARBA00022692"/>
    </source>
</evidence>
<keyword evidence="4 5" id="KW-0472">Membrane</keyword>
<dbReference type="InterPro" id="IPR003810">
    <property type="entry name" value="Mntp/YtaF"/>
</dbReference>
<dbReference type="RefSeq" id="WP_072847947.1">
    <property type="nucleotide sequence ID" value="NZ_FRAH01000003.1"/>
</dbReference>